<name>A0A067MQL2_BOTB1</name>
<reference evidence="2" key="1">
    <citation type="journal article" date="2014" name="Proc. Natl. Acad. Sci. U.S.A.">
        <title>Extensive sampling of basidiomycete genomes demonstrates inadequacy of the white-rot/brown-rot paradigm for wood decay fungi.</title>
        <authorList>
            <person name="Riley R."/>
            <person name="Salamov A.A."/>
            <person name="Brown D.W."/>
            <person name="Nagy L.G."/>
            <person name="Floudas D."/>
            <person name="Held B.W."/>
            <person name="Levasseur A."/>
            <person name="Lombard V."/>
            <person name="Morin E."/>
            <person name="Otillar R."/>
            <person name="Lindquist E.A."/>
            <person name="Sun H."/>
            <person name="LaButti K.M."/>
            <person name="Schmutz J."/>
            <person name="Jabbour D."/>
            <person name="Luo H."/>
            <person name="Baker S.E."/>
            <person name="Pisabarro A.G."/>
            <person name="Walton J.D."/>
            <person name="Blanchette R.A."/>
            <person name="Henrissat B."/>
            <person name="Martin F."/>
            <person name="Cullen D."/>
            <person name="Hibbett D.S."/>
            <person name="Grigoriev I.V."/>
        </authorList>
    </citation>
    <scope>NUCLEOTIDE SEQUENCE [LARGE SCALE GENOMIC DNA]</scope>
    <source>
        <strain evidence="2">FD-172 SS1</strain>
    </source>
</reference>
<dbReference type="HOGENOM" id="CLU_821336_0_0_1"/>
<dbReference type="Proteomes" id="UP000027195">
    <property type="component" value="Unassembled WGS sequence"/>
</dbReference>
<dbReference type="InParanoid" id="A0A067MQL2"/>
<organism evidence="1 2">
    <name type="scientific">Botryobasidium botryosum (strain FD-172 SS1)</name>
    <dbReference type="NCBI Taxonomy" id="930990"/>
    <lineage>
        <taxon>Eukaryota</taxon>
        <taxon>Fungi</taxon>
        <taxon>Dikarya</taxon>
        <taxon>Basidiomycota</taxon>
        <taxon>Agaricomycotina</taxon>
        <taxon>Agaricomycetes</taxon>
        <taxon>Cantharellales</taxon>
        <taxon>Botryobasidiaceae</taxon>
        <taxon>Botryobasidium</taxon>
    </lineage>
</organism>
<sequence>MPHPPRRPYFSFPRPHNNKNALPNGKNYYYPSTACGVHCSHSVGIPSALAASLSFATWCSVSTLSLIRLLSRSNLLENIDVLGRGGDAAASEAPIELPNVTHFRIAGRGFWALAGTIRLSGTRDLHLIFTETYGQSVNACLSNAPCTTTLHVTKLLYDHRHPILPLRHARLSILRASSDCLAWLQTCKFPSLQSLQLWSSNPRYPPRIGAHLNSLASHSTAIRTLSLEEMNVIGGEFSQGALKMPHLESLKFLRCSNVPHVLDQMIRPVFLPHLVHLRIHSCKGIFPSTVIDRLQTRRAAWTGADPSALVCSINFPTSTPTQAETLALQPLSVEIEGS</sequence>
<evidence type="ECO:0000313" key="2">
    <source>
        <dbReference type="Proteomes" id="UP000027195"/>
    </source>
</evidence>
<dbReference type="Gene3D" id="3.80.10.10">
    <property type="entry name" value="Ribonuclease Inhibitor"/>
    <property type="match status" value="1"/>
</dbReference>
<dbReference type="InterPro" id="IPR032675">
    <property type="entry name" value="LRR_dom_sf"/>
</dbReference>
<dbReference type="SUPFAM" id="SSF52058">
    <property type="entry name" value="L domain-like"/>
    <property type="match status" value="1"/>
</dbReference>
<proteinExistence type="predicted"/>
<dbReference type="AlphaFoldDB" id="A0A067MQL2"/>
<accession>A0A067MQL2</accession>
<gene>
    <name evidence="1" type="ORF">BOTBODRAFT_174973</name>
</gene>
<keyword evidence="2" id="KW-1185">Reference proteome</keyword>
<protein>
    <submittedName>
        <fullName evidence="1">Uncharacterized protein</fullName>
    </submittedName>
</protein>
<dbReference type="EMBL" id="KL198039">
    <property type="protein sequence ID" value="KDQ14177.1"/>
    <property type="molecule type" value="Genomic_DNA"/>
</dbReference>
<evidence type="ECO:0000313" key="1">
    <source>
        <dbReference type="EMBL" id="KDQ14177.1"/>
    </source>
</evidence>